<dbReference type="Pfam" id="PF24838">
    <property type="entry name" value="8xMP"/>
    <property type="match status" value="1"/>
</dbReference>
<keyword evidence="1" id="KW-0472">Membrane</keyword>
<gene>
    <name evidence="2" type="ORF">LT679_02060</name>
</gene>
<proteinExistence type="predicted"/>
<keyword evidence="1" id="KW-1133">Transmembrane helix</keyword>
<dbReference type="InterPro" id="IPR056918">
    <property type="entry name" value="8xMP"/>
</dbReference>
<name>A0ABS8U0U8_9SPHI</name>
<reference evidence="2 3" key="1">
    <citation type="submission" date="2021-12" db="EMBL/GenBank/DDBJ databases">
        <title>Mucilaginibacter roseus genome.</title>
        <authorList>
            <person name="Ferreira J.R."/>
            <person name="Newman J.D."/>
        </authorList>
    </citation>
    <scope>NUCLEOTIDE SEQUENCE [LARGE SCALE GENOMIC DNA]</scope>
    <source>
        <strain evidence="2 3">LMG 28454</strain>
    </source>
</reference>
<sequence>MNNINIKKISRSTYYQPFFDDAPQEANRKKLELALERAWHNRDFEIEKYWSRATYFWAFIAATFAGYIAVMASDKIEQQFQTELAFIIICMGIVFSVSWLMVNIGSKKWQENWEKHIDMLEDAVTGPIYKTVWNKRAFSVSKINIYVSGFVIGIWLLLSIVQGLGLPYTYPNGVKLELDFVMVISGAGTIIFIYFLYDASNRPPQVTNTAKDQFSFERRAIHFDGPEQDQQ</sequence>
<dbReference type="RefSeq" id="WP_232175253.1">
    <property type="nucleotide sequence ID" value="NZ_JAJPWV010000001.1"/>
</dbReference>
<feature type="transmembrane region" description="Helical" evidence="1">
    <location>
        <begin position="54"/>
        <end position="72"/>
    </location>
</feature>
<keyword evidence="1" id="KW-0812">Transmembrane</keyword>
<keyword evidence="3" id="KW-1185">Reference proteome</keyword>
<organism evidence="2 3">
    <name type="scientific">Mucilaginibacter roseus</name>
    <dbReference type="NCBI Taxonomy" id="1528868"/>
    <lineage>
        <taxon>Bacteria</taxon>
        <taxon>Pseudomonadati</taxon>
        <taxon>Bacteroidota</taxon>
        <taxon>Sphingobacteriia</taxon>
        <taxon>Sphingobacteriales</taxon>
        <taxon>Sphingobacteriaceae</taxon>
        <taxon>Mucilaginibacter</taxon>
    </lineage>
</organism>
<feature type="transmembrane region" description="Helical" evidence="1">
    <location>
        <begin position="180"/>
        <end position="197"/>
    </location>
</feature>
<feature type="transmembrane region" description="Helical" evidence="1">
    <location>
        <begin position="84"/>
        <end position="102"/>
    </location>
</feature>
<dbReference type="EMBL" id="JAJPWV010000001">
    <property type="protein sequence ID" value="MCD8739374.1"/>
    <property type="molecule type" value="Genomic_DNA"/>
</dbReference>
<evidence type="ECO:0000313" key="3">
    <source>
        <dbReference type="Proteomes" id="UP001199919"/>
    </source>
</evidence>
<comment type="caution">
    <text evidence="2">The sequence shown here is derived from an EMBL/GenBank/DDBJ whole genome shotgun (WGS) entry which is preliminary data.</text>
</comment>
<dbReference type="Proteomes" id="UP001199919">
    <property type="component" value="Unassembled WGS sequence"/>
</dbReference>
<feature type="transmembrane region" description="Helical" evidence="1">
    <location>
        <begin position="145"/>
        <end position="168"/>
    </location>
</feature>
<protein>
    <submittedName>
        <fullName evidence="2">Uncharacterized protein</fullName>
    </submittedName>
</protein>
<accession>A0ABS8U0U8</accession>
<evidence type="ECO:0000256" key="1">
    <source>
        <dbReference type="SAM" id="Phobius"/>
    </source>
</evidence>
<evidence type="ECO:0000313" key="2">
    <source>
        <dbReference type="EMBL" id="MCD8739374.1"/>
    </source>
</evidence>